<gene>
    <name evidence="3" type="ORF">SAMN02745130_02796</name>
</gene>
<dbReference type="AlphaFoldDB" id="A0A1T4XDC2"/>
<dbReference type="EMBL" id="FUYB01000015">
    <property type="protein sequence ID" value="SKA87125.1"/>
    <property type="molecule type" value="Genomic_DNA"/>
</dbReference>
<dbReference type="InterPro" id="IPR009739">
    <property type="entry name" value="LprI-like_N"/>
</dbReference>
<evidence type="ECO:0000256" key="1">
    <source>
        <dbReference type="SAM" id="SignalP"/>
    </source>
</evidence>
<dbReference type="PANTHER" id="PTHR39176:SF1">
    <property type="entry name" value="PERIPLASMIC PROTEIN"/>
    <property type="match status" value="1"/>
</dbReference>
<feature type="domain" description="Lysozyme inhibitor LprI-like N-terminal" evidence="2">
    <location>
        <begin position="29"/>
        <end position="124"/>
    </location>
</feature>
<dbReference type="PANTHER" id="PTHR39176">
    <property type="entry name" value="PERIPLASMIC PROTEIN-RELATED"/>
    <property type="match status" value="1"/>
</dbReference>
<keyword evidence="1" id="KW-0732">Signal</keyword>
<dbReference type="STRING" id="92487.SAMN02745130_02796"/>
<evidence type="ECO:0000313" key="3">
    <source>
        <dbReference type="EMBL" id="SKA87125.1"/>
    </source>
</evidence>
<feature type="chain" id="PRO_5012910915" evidence="1">
    <location>
        <begin position="23"/>
        <end position="137"/>
    </location>
</feature>
<evidence type="ECO:0000259" key="2">
    <source>
        <dbReference type="Pfam" id="PF07007"/>
    </source>
</evidence>
<protein>
    <submittedName>
        <fullName evidence="3">Uncharacterized conserved protein YecT, DUF1311 family</fullName>
    </submittedName>
</protein>
<organism evidence="3 4">
    <name type="scientific">Thiothrix eikelboomii</name>
    <dbReference type="NCBI Taxonomy" id="92487"/>
    <lineage>
        <taxon>Bacteria</taxon>
        <taxon>Pseudomonadati</taxon>
        <taxon>Pseudomonadota</taxon>
        <taxon>Gammaproteobacteria</taxon>
        <taxon>Thiotrichales</taxon>
        <taxon>Thiotrichaceae</taxon>
        <taxon>Thiothrix</taxon>
    </lineage>
</organism>
<dbReference type="Gene3D" id="1.20.1270.180">
    <property type="match status" value="1"/>
</dbReference>
<proteinExistence type="predicted"/>
<dbReference type="Proteomes" id="UP000190460">
    <property type="component" value="Unassembled WGS sequence"/>
</dbReference>
<accession>A0A1T4XDC2</accession>
<keyword evidence="4" id="KW-1185">Reference proteome</keyword>
<dbReference type="OrthoDB" id="7340239at2"/>
<evidence type="ECO:0000313" key="4">
    <source>
        <dbReference type="Proteomes" id="UP000190460"/>
    </source>
</evidence>
<dbReference type="Pfam" id="PF07007">
    <property type="entry name" value="LprI"/>
    <property type="match status" value="1"/>
</dbReference>
<name>A0A1T4XDC2_9GAMM</name>
<feature type="signal peptide" evidence="1">
    <location>
        <begin position="1"/>
        <end position="22"/>
    </location>
</feature>
<sequence>MMKSLIAIIFLLCVCTATYADASAFKCNPAGNQAELNQCALDEYQAADRKLNDTWKKLMAKFKNDKTATAKLKAAQKAWLAFRDAEIEATFACDTGDRRCWGSMEPMLRHGELTSLTQARTARLQKYLQNGLGVSMN</sequence>
<reference evidence="3 4" key="1">
    <citation type="submission" date="2017-02" db="EMBL/GenBank/DDBJ databases">
        <authorList>
            <person name="Peterson S.W."/>
        </authorList>
    </citation>
    <scope>NUCLEOTIDE SEQUENCE [LARGE SCALE GENOMIC DNA]</scope>
    <source>
        <strain evidence="3 4">ATCC 49788</strain>
    </source>
</reference>
<dbReference type="RefSeq" id="WP_078923247.1">
    <property type="nucleotide sequence ID" value="NZ_FUYB01000015.1"/>
</dbReference>